<proteinExistence type="predicted"/>
<dbReference type="EMBL" id="LR796377">
    <property type="protein sequence ID" value="CAB4140040.1"/>
    <property type="molecule type" value="Genomic_DNA"/>
</dbReference>
<dbReference type="Pfam" id="PF26571">
    <property type="entry name" value="VldE"/>
    <property type="match status" value="1"/>
</dbReference>
<protein>
    <recommendedName>
        <fullName evidence="1">ARB-07466-like C-terminal domain-containing protein</fullName>
    </recommendedName>
</protein>
<name>A0A6J5M4R5_9CAUD</name>
<reference evidence="2" key="1">
    <citation type="submission" date="2020-04" db="EMBL/GenBank/DDBJ databases">
        <authorList>
            <person name="Chiriac C."/>
            <person name="Salcher M."/>
            <person name="Ghai R."/>
            <person name="Kavagutti S V."/>
        </authorList>
    </citation>
    <scope>NUCLEOTIDE SEQUENCE</scope>
</reference>
<sequence>MKPVAKRATPAAIAVLRQATAIAPLRMKASDGLLPSNAHLKQSPVSDHNTGLAVDLTHDPRNGIDCVEIFENLKEDKRVKYLIFQGKIWSKEKAKQGNRQYTGSNPHNKHLHISIESTMGADTSPWFWWMNQPKIINQVISKVTPVPAKKAYTKQVCTCCKLHSTKS</sequence>
<feature type="domain" description="ARB-07466-like C-terminal" evidence="1">
    <location>
        <begin position="42"/>
        <end position="110"/>
    </location>
</feature>
<organism evidence="2">
    <name type="scientific">uncultured Caudovirales phage</name>
    <dbReference type="NCBI Taxonomy" id="2100421"/>
    <lineage>
        <taxon>Viruses</taxon>
        <taxon>Duplodnaviria</taxon>
        <taxon>Heunggongvirae</taxon>
        <taxon>Uroviricota</taxon>
        <taxon>Caudoviricetes</taxon>
        <taxon>Peduoviridae</taxon>
        <taxon>Maltschvirus</taxon>
        <taxon>Maltschvirus maltsch</taxon>
    </lineage>
</organism>
<evidence type="ECO:0000313" key="2">
    <source>
        <dbReference type="EMBL" id="CAB4140040.1"/>
    </source>
</evidence>
<accession>A0A6J5M4R5</accession>
<dbReference type="InterPro" id="IPR058593">
    <property type="entry name" value="ARB_07466-like_C"/>
</dbReference>
<evidence type="ECO:0000259" key="1">
    <source>
        <dbReference type="Pfam" id="PF26571"/>
    </source>
</evidence>
<gene>
    <name evidence="2" type="ORF">UFOVP404_11</name>
</gene>